<protein>
    <recommendedName>
        <fullName evidence="3">Kinesin light chain</fullName>
    </recommendedName>
</protein>
<dbReference type="EMBL" id="MU865564">
    <property type="protein sequence ID" value="KAK4221280.1"/>
    <property type="molecule type" value="Genomic_DNA"/>
</dbReference>
<dbReference type="Pfam" id="PF13374">
    <property type="entry name" value="TPR_10"/>
    <property type="match status" value="2"/>
</dbReference>
<evidence type="ECO:0000313" key="2">
    <source>
        <dbReference type="Proteomes" id="UP001301958"/>
    </source>
</evidence>
<gene>
    <name evidence="1" type="ORF">QBC38DRAFT_377391</name>
</gene>
<keyword evidence="2" id="KW-1185">Reference proteome</keyword>
<reference evidence="1" key="1">
    <citation type="journal article" date="2023" name="Mol. Phylogenet. Evol.">
        <title>Genome-scale phylogeny and comparative genomics of the fungal order Sordariales.</title>
        <authorList>
            <person name="Hensen N."/>
            <person name="Bonometti L."/>
            <person name="Westerberg I."/>
            <person name="Brannstrom I.O."/>
            <person name="Guillou S."/>
            <person name="Cros-Aarteil S."/>
            <person name="Calhoun S."/>
            <person name="Haridas S."/>
            <person name="Kuo A."/>
            <person name="Mondo S."/>
            <person name="Pangilinan J."/>
            <person name="Riley R."/>
            <person name="LaButti K."/>
            <person name="Andreopoulos B."/>
            <person name="Lipzen A."/>
            <person name="Chen C."/>
            <person name="Yan M."/>
            <person name="Daum C."/>
            <person name="Ng V."/>
            <person name="Clum A."/>
            <person name="Steindorff A."/>
            <person name="Ohm R.A."/>
            <person name="Martin F."/>
            <person name="Silar P."/>
            <person name="Natvig D.O."/>
            <person name="Lalanne C."/>
            <person name="Gautier V."/>
            <person name="Ament-Velasquez S.L."/>
            <person name="Kruys A."/>
            <person name="Hutchinson M.I."/>
            <person name="Powell A.J."/>
            <person name="Barry K."/>
            <person name="Miller A.N."/>
            <person name="Grigoriev I.V."/>
            <person name="Debuchy R."/>
            <person name="Gladieux P."/>
            <person name="Hiltunen Thoren M."/>
            <person name="Johannesson H."/>
        </authorList>
    </citation>
    <scope>NUCLEOTIDE SEQUENCE</scope>
    <source>
        <strain evidence="1">CBS 990.96</strain>
    </source>
</reference>
<feature type="non-terminal residue" evidence="1">
    <location>
        <position position="1"/>
    </location>
</feature>
<sequence length="90" mass="10192">EEAEKLEVQVMETRKTKLGADHPDTLTSMANLAHTWKQLGRHHDALNLMQYSVEGHNRVLGPDHPHTISYQSWLTKWLPEGGMEMACVGT</sequence>
<dbReference type="AlphaFoldDB" id="A0AAN6YMJ0"/>
<dbReference type="PANTHER" id="PTHR46082:SF11">
    <property type="entry name" value="AAA+ ATPASE DOMAIN-CONTAINING PROTEIN-RELATED"/>
    <property type="match status" value="1"/>
</dbReference>
<dbReference type="InterPro" id="IPR011990">
    <property type="entry name" value="TPR-like_helical_dom_sf"/>
</dbReference>
<reference evidence="1" key="2">
    <citation type="submission" date="2023-05" db="EMBL/GenBank/DDBJ databases">
        <authorList>
            <consortium name="Lawrence Berkeley National Laboratory"/>
            <person name="Steindorff A."/>
            <person name="Hensen N."/>
            <person name="Bonometti L."/>
            <person name="Westerberg I."/>
            <person name="Brannstrom I.O."/>
            <person name="Guillou S."/>
            <person name="Cros-Aarteil S."/>
            <person name="Calhoun S."/>
            <person name="Haridas S."/>
            <person name="Kuo A."/>
            <person name="Mondo S."/>
            <person name="Pangilinan J."/>
            <person name="Riley R."/>
            <person name="Labutti K."/>
            <person name="Andreopoulos B."/>
            <person name="Lipzen A."/>
            <person name="Chen C."/>
            <person name="Yanf M."/>
            <person name="Daum C."/>
            <person name="Ng V."/>
            <person name="Clum A."/>
            <person name="Ohm R."/>
            <person name="Martin F."/>
            <person name="Silar P."/>
            <person name="Natvig D."/>
            <person name="Lalanne C."/>
            <person name="Gautier V."/>
            <person name="Ament-Velasquez S.L."/>
            <person name="Kruys A."/>
            <person name="Hutchinson M.I."/>
            <person name="Powell A.J."/>
            <person name="Barry K."/>
            <person name="Miller A.N."/>
            <person name="Grigoriev I.V."/>
            <person name="Debuchy R."/>
            <person name="Gladieux P."/>
            <person name="Thoren M.H."/>
            <person name="Johannesson H."/>
        </authorList>
    </citation>
    <scope>NUCLEOTIDE SEQUENCE</scope>
    <source>
        <strain evidence="1">CBS 990.96</strain>
    </source>
</reference>
<organism evidence="1 2">
    <name type="scientific">Podospora fimiseda</name>
    <dbReference type="NCBI Taxonomy" id="252190"/>
    <lineage>
        <taxon>Eukaryota</taxon>
        <taxon>Fungi</taxon>
        <taxon>Dikarya</taxon>
        <taxon>Ascomycota</taxon>
        <taxon>Pezizomycotina</taxon>
        <taxon>Sordariomycetes</taxon>
        <taxon>Sordariomycetidae</taxon>
        <taxon>Sordariales</taxon>
        <taxon>Podosporaceae</taxon>
        <taxon>Podospora</taxon>
    </lineage>
</organism>
<evidence type="ECO:0008006" key="3">
    <source>
        <dbReference type="Google" id="ProtNLM"/>
    </source>
</evidence>
<dbReference type="InterPro" id="IPR053137">
    <property type="entry name" value="NLR-like"/>
</dbReference>
<dbReference type="PANTHER" id="PTHR46082">
    <property type="entry name" value="ATP/GTP-BINDING PROTEIN-RELATED"/>
    <property type="match status" value="1"/>
</dbReference>
<evidence type="ECO:0000313" key="1">
    <source>
        <dbReference type="EMBL" id="KAK4221280.1"/>
    </source>
</evidence>
<dbReference type="Gene3D" id="1.25.40.10">
    <property type="entry name" value="Tetratricopeptide repeat domain"/>
    <property type="match status" value="1"/>
</dbReference>
<dbReference type="Proteomes" id="UP001301958">
    <property type="component" value="Unassembled WGS sequence"/>
</dbReference>
<dbReference type="SUPFAM" id="SSF48452">
    <property type="entry name" value="TPR-like"/>
    <property type="match status" value="1"/>
</dbReference>
<name>A0AAN6YMJ0_9PEZI</name>
<proteinExistence type="predicted"/>
<accession>A0AAN6YMJ0</accession>
<comment type="caution">
    <text evidence="1">The sequence shown here is derived from an EMBL/GenBank/DDBJ whole genome shotgun (WGS) entry which is preliminary data.</text>
</comment>